<feature type="compositionally biased region" description="Basic and acidic residues" evidence="1">
    <location>
        <begin position="85"/>
        <end position="104"/>
    </location>
</feature>
<dbReference type="AlphaFoldDB" id="A0A2H9TNT4"/>
<protein>
    <submittedName>
        <fullName evidence="3">Uncharacterized protein</fullName>
    </submittedName>
</protein>
<reference evidence="3 4" key="1">
    <citation type="submission" date="2016-10" db="EMBL/GenBank/DDBJ databases">
        <title>The genome of Paramicrosporidium saccamoebae is the missing link in understanding Cryptomycota and Microsporidia evolution.</title>
        <authorList>
            <person name="Quandt C.A."/>
            <person name="Beaudet D."/>
            <person name="Corsaro D."/>
            <person name="Michel R."/>
            <person name="Corradi N."/>
            <person name="James T."/>
        </authorList>
    </citation>
    <scope>NUCLEOTIDE SEQUENCE [LARGE SCALE GENOMIC DNA]</scope>
    <source>
        <strain evidence="3 4">KSL3</strain>
    </source>
</reference>
<proteinExistence type="predicted"/>
<keyword evidence="2" id="KW-0732">Signal</keyword>
<comment type="caution">
    <text evidence="3">The sequence shown here is derived from an EMBL/GenBank/DDBJ whole genome shotgun (WGS) entry which is preliminary data.</text>
</comment>
<feature type="compositionally biased region" description="Basic and acidic residues" evidence="1">
    <location>
        <begin position="156"/>
        <end position="184"/>
    </location>
</feature>
<evidence type="ECO:0000256" key="1">
    <source>
        <dbReference type="SAM" id="MobiDB-lite"/>
    </source>
</evidence>
<name>A0A2H9TNT4_9FUNG</name>
<feature type="compositionally biased region" description="Basic and acidic residues" evidence="1">
    <location>
        <begin position="229"/>
        <end position="238"/>
    </location>
</feature>
<sequence>MNLTATVFLALVCVATASRAKVDGKEAEKTLESQQYDGMLKRRYPKKEDYKRAVEEDAKREQRSKEQLAMMAKNKAAGKSLTDPKAMEELEKSWRDRGLSPKVEDAEEEGDKLQKNRNLKPESKDAEEEVKDAEYYRKLVAPTVAPILKKYNELQAAKKEAERKAAEEEAERRAAEERAERQAAEEQAELEAAEWEKESIARRSRIADEIAAERDAEIASDAAARRAKREAERRKYGY</sequence>
<gene>
    <name evidence="3" type="ORF">PSACC_00756</name>
</gene>
<evidence type="ECO:0000256" key="2">
    <source>
        <dbReference type="SAM" id="SignalP"/>
    </source>
</evidence>
<keyword evidence="4" id="KW-1185">Reference proteome</keyword>
<feature type="compositionally biased region" description="Basic and acidic residues" evidence="1">
    <location>
        <begin position="111"/>
        <end position="124"/>
    </location>
</feature>
<feature type="signal peptide" evidence="2">
    <location>
        <begin position="1"/>
        <end position="20"/>
    </location>
</feature>
<evidence type="ECO:0000313" key="3">
    <source>
        <dbReference type="EMBL" id="PJF19404.1"/>
    </source>
</evidence>
<accession>A0A2H9TNT4</accession>
<feature type="compositionally biased region" description="Basic and acidic residues" evidence="1">
    <location>
        <begin position="46"/>
        <end position="66"/>
    </location>
</feature>
<feature type="region of interest" description="Disordered" evidence="1">
    <location>
        <begin position="156"/>
        <end position="238"/>
    </location>
</feature>
<organism evidence="3 4">
    <name type="scientific">Paramicrosporidium saccamoebae</name>
    <dbReference type="NCBI Taxonomy" id="1246581"/>
    <lineage>
        <taxon>Eukaryota</taxon>
        <taxon>Fungi</taxon>
        <taxon>Fungi incertae sedis</taxon>
        <taxon>Cryptomycota</taxon>
        <taxon>Cryptomycota incertae sedis</taxon>
        <taxon>Paramicrosporidium</taxon>
    </lineage>
</organism>
<feature type="region of interest" description="Disordered" evidence="1">
    <location>
        <begin position="35"/>
        <end position="132"/>
    </location>
</feature>
<dbReference type="Proteomes" id="UP000240830">
    <property type="component" value="Unassembled WGS sequence"/>
</dbReference>
<feature type="chain" id="PRO_5014140089" evidence="2">
    <location>
        <begin position="21"/>
        <end position="238"/>
    </location>
</feature>
<evidence type="ECO:0000313" key="4">
    <source>
        <dbReference type="Proteomes" id="UP000240830"/>
    </source>
</evidence>
<dbReference type="EMBL" id="MTSL01000065">
    <property type="protein sequence ID" value="PJF19404.1"/>
    <property type="molecule type" value="Genomic_DNA"/>
</dbReference>
<feature type="compositionally biased region" description="Basic and acidic residues" evidence="1">
    <location>
        <begin position="194"/>
        <end position="217"/>
    </location>
</feature>